<evidence type="ECO:0000256" key="4">
    <source>
        <dbReference type="ARBA" id="ARBA00023172"/>
    </source>
</evidence>
<evidence type="ECO:0000259" key="5">
    <source>
        <dbReference type="PROSITE" id="PS51898"/>
    </source>
</evidence>
<accession>A0ABV9QZ70</accession>
<keyword evidence="3" id="KW-0238">DNA-binding</keyword>
<dbReference type="PANTHER" id="PTHR30629">
    <property type="entry name" value="PROPHAGE INTEGRASE"/>
    <property type="match status" value="1"/>
</dbReference>
<dbReference type="InterPro" id="IPR013762">
    <property type="entry name" value="Integrase-like_cat_sf"/>
</dbReference>
<comment type="caution">
    <text evidence="6">The sequence shown here is derived from an EMBL/GenBank/DDBJ whole genome shotgun (WGS) entry which is preliminary data.</text>
</comment>
<proteinExistence type="inferred from homology"/>
<keyword evidence="4" id="KW-0233">DNA recombination</keyword>
<dbReference type="Gene3D" id="3.30.160.390">
    <property type="entry name" value="Integrase, DNA-binding domain"/>
    <property type="match status" value="1"/>
</dbReference>
<dbReference type="RefSeq" id="WP_380022185.1">
    <property type="nucleotide sequence ID" value="NZ_JBHSHD010000010.1"/>
</dbReference>
<feature type="domain" description="Tyr recombinase" evidence="5">
    <location>
        <begin position="198"/>
        <end position="376"/>
    </location>
</feature>
<dbReference type="Gene3D" id="1.10.443.10">
    <property type="entry name" value="Intergrase catalytic core"/>
    <property type="match status" value="1"/>
</dbReference>
<gene>
    <name evidence="6" type="ORF">ACFO6Q_16495</name>
</gene>
<dbReference type="Gene3D" id="1.10.150.130">
    <property type="match status" value="1"/>
</dbReference>
<keyword evidence="7" id="KW-1185">Reference proteome</keyword>
<dbReference type="Proteomes" id="UP001595886">
    <property type="component" value="Unassembled WGS sequence"/>
</dbReference>
<evidence type="ECO:0000256" key="3">
    <source>
        <dbReference type="ARBA" id="ARBA00023125"/>
    </source>
</evidence>
<evidence type="ECO:0000313" key="6">
    <source>
        <dbReference type="EMBL" id="MFC4821924.1"/>
    </source>
</evidence>
<dbReference type="Pfam" id="PF22022">
    <property type="entry name" value="Phage_int_M"/>
    <property type="match status" value="1"/>
</dbReference>
<name>A0ABV9QZ70_9GAMM</name>
<dbReference type="SUPFAM" id="SSF56349">
    <property type="entry name" value="DNA breaking-rejoining enzymes"/>
    <property type="match status" value="1"/>
</dbReference>
<dbReference type="InterPro" id="IPR050808">
    <property type="entry name" value="Phage_Integrase"/>
</dbReference>
<sequence length="407" mass="46327">MPLTDVTIRKVAAAKPLRLVDGEGLYLLVNPNGSKWWRFDYRFDGRRKTISLGVYPETALIDARTKRAEVKHQLANGVDPSVKRRIERHVGEDTFEAVAREWFMRFSPGWAKSHSDKIIRRLELNLFPWLGKRPAGQIEPLEILVCLRRIEGRGALDTAHRALQNVGQVLRYAVATGRAPRDISADLRGALPPARHIHYPTIVEPREVGALLNAIDSYRGSVVVRCALKLSPYVFTRPGELRKASWSEFDLDRGEWRIPAERMKSRVPHIVPLSEQAVAILLELKPLTESSGLLFPGRDNQKPMSDNTVNAALRRLGYEKDMFTAHSFRSMASTLLNELGWNPDAIERQLSHGERNKVRAAYNHAQHLPERRKMMTAWADHLDRLKRDAKREPAVSRHKKRGVKLAA</sequence>
<keyword evidence="2" id="KW-0229">DNA integration</keyword>
<dbReference type="Pfam" id="PF13356">
    <property type="entry name" value="Arm-DNA-bind_3"/>
    <property type="match status" value="1"/>
</dbReference>
<dbReference type="EMBL" id="JBHSHD010000010">
    <property type="protein sequence ID" value="MFC4821924.1"/>
    <property type="molecule type" value="Genomic_DNA"/>
</dbReference>
<evidence type="ECO:0000256" key="1">
    <source>
        <dbReference type="ARBA" id="ARBA00008857"/>
    </source>
</evidence>
<dbReference type="InterPro" id="IPR025166">
    <property type="entry name" value="Integrase_DNA_bind_dom"/>
</dbReference>
<comment type="similarity">
    <text evidence="1">Belongs to the 'phage' integrase family.</text>
</comment>
<dbReference type="InterPro" id="IPR010998">
    <property type="entry name" value="Integrase_recombinase_N"/>
</dbReference>
<reference evidence="7" key="1">
    <citation type="journal article" date="2019" name="Int. J. Syst. Evol. Microbiol.">
        <title>The Global Catalogue of Microorganisms (GCM) 10K type strain sequencing project: providing services to taxonomists for standard genome sequencing and annotation.</title>
        <authorList>
            <consortium name="The Broad Institute Genomics Platform"/>
            <consortium name="The Broad Institute Genome Sequencing Center for Infectious Disease"/>
            <person name="Wu L."/>
            <person name="Ma J."/>
        </authorList>
    </citation>
    <scope>NUCLEOTIDE SEQUENCE [LARGE SCALE GENOMIC DNA]</scope>
    <source>
        <strain evidence="7">CCUG 30340</strain>
    </source>
</reference>
<dbReference type="PANTHER" id="PTHR30629:SF2">
    <property type="entry name" value="PROPHAGE INTEGRASE INTS-RELATED"/>
    <property type="match status" value="1"/>
</dbReference>
<protein>
    <submittedName>
        <fullName evidence="6">Tyrosine-type recombinase/integrase</fullName>
    </submittedName>
</protein>
<dbReference type="Pfam" id="PF00589">
    <property type="entry name" value="Phage_integrase"/>
    <property type="match status" value="1"/>
</dbReference>
<dbReference type="InterPro" id="IPR053876">
    <property type="entry name" value="Phage_int_M"/>
</dbReference>
<dbReference type="PROSITE" id="PS51898">
    <property type="entry name" value="TYR_RECOMBINASE"/>
    <property type="match status" value="1"/>
</dbReference>
<dbReference type="InterPro" id="IPR002104">
    <property type="entry name" value="Integrase_catalytic"/>
</dbReference>
<dbReference type="InterPro" id="IPR011010">
    <property type="entry name" value="DNA_brk_join_enz"/>
</dbReference>
<dbReference type="InterPro" id="IPR038488">
    <property type="entry name" value="Integrase_DNA-bd_sf"/>
</dbReference>
<evidence type="ECO:0000256" key="2">
    <source>
        <dbReference type="ARBA" id="ARBA00022908"/>
    </source>
</evidence>
<evidence type="ECO:0000313" key="7">
    <source>
        <dbReference type="Proteomes" id="UP001595886"/>
    </source>
</evidence>
<dbReference type="CDD" id="cd00801">
    <property type="entry name" value="INT_P4_C"/>
    <property type="match status" value="1"/>
</dbReference>
<organism evidence="6 7">
    <name type="scientific">Dokdonella ginsengisoli</name>
    <dbReference type="NCBI Taxonomy" id="363846"/>
    <lineage>
        <taxon>Bacteria</taxon>
        <taxon>Pseudomonadati</taxon>
        <taxon>Pseudomonadota</taxon>
        <taxon>Gammaproteobacteria</taxon>
        <taxon>Lysobacterales</taxon>
        <taxon>Rhodanobacteraceae</taxon>
        <taxon>Dokdonella</taxon>
    </lineage>
</organism>